<evidence type="ECO:0000313" key="5">
    <source>
        <dbReference type="EMBL" id="MCG5077707.1"/>
    </source>
</evidence>
<dbReference type="GO" id="GO:0016614">
    <property type="term" value="F:oxidoreductase activity, acting on CH-OH group of donors"/>
    <property type="evidence" value="ECO:0007669"/>
    <property type="project" value="InterPro"/>
</dbReference>
<feature type="compositionally biased region" description="Basic and acidic residues" evidence="2">
    <location>
        <begin position="110"/>
        <end position="121"/>
    </location>
</feature>
<keyword evidence="3" id="KW-0472">Membrane</keyword>
<feature type="transmembrane region" description="Helical" evidence="3">
    <location>
        <begin position="871"/>
        <end position="893"/>
    </location>
</feature>
<feature type="transmembrane region" description="Helical" evidence="3">
    <location>
        <begin position="1036"/>
        <end position="1061"/>
    </location>
</feature>
<keyword evidence="3" id="KW-1133">Transmembrane helix</keyword>
<dbReference type="PANTHER" id="PTHR11552:SF213">
    <property type="entry name" value="DEHYDROGENASE, PUTATIVE-RELATED"/>
    <property type="match status" value="1"/>
</dbReference>
<sequence>MNPDDPLSKARDPHTTPFDYVIVGSGAGGGPLAARLASSGRSVLLIEAGNDPAVAQPDAQAQPMTQGAPDVAQQQMRQVYAVPAFHARATEDPEMSWEFSVRHYTSTARQKVDSKYNEAKDPSATTPGQAQGQRQGGIFYPRAAALGGCTSHHAMIIVRPNDADWDRIAEFTGDDSWRSQNMQGYFAKIENCLYYAVYRTFAGKTLGCLFQFLEWSARVIDPRGQLDPGGHGSAGWQKTSFIDPLVIAGIARGDRSFLGVLKDVLFASLADRNAATMFGRALARLQILQFLDPNVRSPDIQSRAHVSLISIGTDGKRRCGLRDHLLKVRAEFPDRLKILNPAHATRIVFDKGANGIPRAIGVEVRIGPYLYAASPMHGGNGSEPVTQQVFARREVIVCGGAFNTPQLLMLSGIGDAAHLNGVVKGPCGRDGNAVAPVVHLPGVGCNLQDRYEVSVINEAREPFSTLDGVSFDPGDATDPMLRQWLTDQSGLYSTNGGALAMMMSSARGACEHSDPDLFIFGLPAAFRGYYWNYSRQLLCRSMASSERTRNLWSWVILKAYTNNNNGTVRLRSANPFETPEINFHSFDDTSEGVQDCDSDLDALCDAIKRTREINRRVSAFTCEVQPGPDKPDCSPTLRQWIKDEAWGHHACGTCRIGHDPWRADPGKLQDQYAVVDSNFRVHGVEGLRVVDTSVFPNIPGYFIVTPTFMISEKAADVLLADSESYPRALEGIEASKVRERRGSSRPEWDDPAGADPTRLPEDTVGLALSGGGVRSATFCLGVLQALAKTQRLREIDFMSSVSGGGYIASFLGKLFTQMPVQERQVPVERVERTLTNLGSSTIQWLRYNAQYLAGGGRQDTLFDIAVIMRNLAAVHVWIGALLFGVLGALHWFVLDCSRFRFLSLVCETAPPQWYGVTLSAWWWLPLWLLVIGVLPPAIGYWLTMRQRVNGDWRAWMPFVLWLVMLGCAIHGLTLPDIQLWSAGALGVLLLAWFEQQAAGLFVANPTLPGTSAPPLNPGTARPEGGTIVIRNRLTRLLGAALFGFVASALFVAVDTLAQYLPAQGFRAMTWSMAGIAPALVVLRGIVASMLKRQARTDAPPAPEAGKTFVGGFIQELLLALLAFALAIVLFLFLDLLVYLVFSLDSSTARFCVVAALLISAVKGRVLFFLNLSSLQHSYAQKLVRTYLGASNDARVNPPGASKPVPVGVSDLGDDVLFDEYHPESHGGPLHLVCTCLNNTVDPLSGNQLRDDKGMPMCVGPAGISAGRRFHALWGARDAKKTPARAAPITAVRVGPNPNEFNAFARSDGAPVSVERLSLGQWMAISGAAATTGLGRNTKLAESLLLGLLNFRIGYWWNSGIAAGDRPGRYPPPLWRRIKSLPSAVFTLQARLLDEWRAYFEGPSARMWYLSDGGHFDNTGIYELIRRRLPLIVAIDAAADPDYRCESLALLTRQVRYDFCATITWLDPRAVREHHRPHQAEWGAFDRGPKAPGVPEWIKPLLDPEAIGAFPELKRDGLRGAALACITYSNQPERPSWMLYIKPSVGIGPPTDVSTYAENNADFPQQTTVNQFFNDSQWEAYRELGYCAGMKVFSTRS</sequence>
<name>A0A9X1UM58_9BURK</name>
<dbReference type="PANTHER" id="PTHR11552">
    <property type="entry name" value="GLUCOSE-METHANOL-CHOLINE GMC OXIDOREDUCTASE"/>
    <property type="match status" value="1"/>
</dbReference>
<feature type="compositionally biased region" description="Basic and acidic residues" evidence="2">
    <location>
        <begin position="735"/>
        <end position="748"/>
    </location>
</feature>
<dbReference type="Pfam" id="PF05199">
    <property type="entry name" value="GMC_oxred_C"/>
    <property type="match status" value="1"/>
</dbReference>
<evidence type="ECO:0000313" key="6">
    <source>
        <dbReference type="Proteomes" id="UP001139308"/>
    </source>
</evidence>
<dbReference type="GO" id="GO:0050660">
    <property type="term" value="F:flavin adenine dinucleotide binding"/>
    <property type="evidence" value="ECO:0007669"/>
    <property type="project" value="InterPro"/>
</dbReference>
<organism evidence="5 6">
    <name type="scientific">Paraburkholderia tagetis</name>
    <dbReference type="NCBI Taxonomy" id="2913261"/>
    <lineage>
        <taxon>Bacteria</taxon>
        <taxon>Pseudomonadati</taxon>
        <taxon>Pseudomonadota</taxon>
        <taxon>Betaproteobacteria</taxon>
        <taxon>Burkholderiales</taxon>
        <taxon>Burkholderiaceae</taxon>
        <taxon>Paraburkholderia</taxon>
    </lineage>
</organism>
<feature type="region of interest" description="Disordered" evidence="2">
    <location>
        <begin position="735"/>
        <end position="760"/>
    </location>
</feature>
<comment type="similarity">
    <text evidence="1">Belongs to the GMC oxidoreductase family.</text>
</comment>
<evidence type="ECO:0000256" key="2">
    <source>
        <dbReference type="SAM" id="MobiDB-lite"/>
    </source>
</evidence>
<dbReference type="InterPro" id="IPR000172">
    <property type="entry name" value="GMC_OxRdtase_N"/>
</dbReference>
<feature type="transmembrane region" description="Helical" evidence="3">
    <location>
        <begin position="1067"/>
        <end position="1086"/>
    </location>
</feature>
<dbReference type="Gene3D" id="3.40.1090.10">
    <property type="entry name" value="Cytosolic phospholipase A2 catalytic domain"/>
    <property type="match status" value="1"/>
</dbReference>
<feature type="transmembrane region" description="Helical" evidence="3">
    <location>
        <begin position="954"/>
        <end position="971"/>
    </location>
</feature>
<dbReference type="EMBL" id="JAKLJA010000040">
    <property type="protein sequence ID" value="MCG5077707.1"/>
    <property type="molecule type" value="Genomic_DNA"/>
</dbReference>
<gene>
    <name evidence="5" type="ORF">L5014_30925</name>
</gene>
<dbReference type="Pfam" id="PF00732">
    <property type="entry name" value="GMC_oxred_N"/>
    <property type="match status" value="1"/>
</dbReference>
<dbReference type="SUPFAM" id="SSF51905">
    <property type="entry name" value="FAD/NAD(P)-binding domain"/>
    <property type="match status" value="1"/>
</dbReference>
<keyword evidence="6" id="KW-1185">Reference proteome</keyword>
<dbReference type="InterPro" id="IPR036188">
    <property type="entry name" value="FAD/NAD-bd_sf"/>
</dbReference>
<dbReference type="InterPro" id="IPR016035">
    <property type="entry name" value="Acyl_Trfase/lysoPLipase"/>
</dbReference>
<evidence type="ECO:0000256" key="1">
    <source>
        <dbReference type="ARBA" id="ARBA00010790"/>
    </source>
</evidence>
<dbReference type="Gene3D" id="3.50.50.60">
    <property type="entry name" value="FAD/NAD(P)-binding domain"/>
    <property type="match status" value="2"/>
</dbReference>
<comment type="caution">
    <text evidence="5">The sequence shown here is derived from an EMBL/GenBank/DDBJ whole genome shotgun (WGS) entry which is preliminary data.</text>
</comment>
<feature type="transmembrane region" description="Helical" evidence="3">
    <location>
        <begin position="1116"/>
        <end position="1141"/>
    </location>
</feature>
<evidence type="ECO:0000256" key="3">
    <source>
        <dbReference type="SAM" id="Phobius"/>
    </source>
</evidence>
<dbReference type="SUPFAM" id="SSF54373">
    <property type="entry name" value="FAD-linked reductases, C-terminal domain"/>
    <property type="match status" value="1"/>
</dbReference>
<evidence type="ECO:0000259" key="4">
    <source>
        <dbReference type="PROSITE" id="PS00624"/>
    </source>
</evidence>
<dbReference type="RefSeq" id="WP_238467600.1">
    <property type="nucleotide sequence ID" value="NZ_JAKLJA010000040.1"/>
</dbReference>
<reference evidence="5" key="1">
    <citation type="submission" date="2022-01" db="EMBL/GenBank/DDBJ databases">
        <title>Genome sequence and assembly of Parabukholderia sp. RG36.</title>
        <authorList>
            <person name="Chhetri G."/>
        </authorList>
    </citation>
    <scope>NUCLEOTIDE SEQUENCE</scope>
    <source>
        <strain evidence="5">RG36</strain>
    </source>
</reference>
<dbReference type="Proteomes" id="UP001139308">
    <property type="component" value="Unassembled WGS sequence"/>
</dbReference>
<keyword evidence="3" id="KW-0812">Transmembrane</keyword>
<feature type="domain" description="Glucose-methanol-choline oxidoreductase N-terminal" evidence="4">
    <location>
        <begin position="400"/>
        <end position="414"/>
    </location>
</feature>
<proteinExistence type="inferred from homology"/>
<feature type="transmembrane region" description="Helical" evidence="3">
    <location>
        <begin position="920"/>
        <end position="942"/>
    </location>
</feature>
<accession>A0A9X1UM58</accession>
<dbReference type="PROSITE" id="PS00624">
    <property type="entry name" value="GMC_OXRED_2"/>
    <property type="match status" value="1"/>
</dbReference>
<dbReference type="InterPro" id="IPR012132">
    <property type="entry name" value="GMC_OxRdtase"/>
</dbReference>
<feature type="compositionally biased region" description="Polar residues" evidence="2">
    <location>
        <begin position="123"/>
        <end position="133"/>
    </location>
</feature>
<dbReference type="InterPro" id="IPR007867">
    <property type="entry name" value="GMC_OxRtase_C"/>
</dbReference>
<protein>
    <submittedName>
        <fullName evidence="5">GMC oxidoreductase</fullName>
    </submittedName>
</protein>
<dbReference type="SUPFAM" id="SSF52151">
    <property type="entry name" value="FabD/lysophospholipase-like"/>
    <property type="match status" value="2"/>
</dbReference>
<feature type="region of interest" description="Disordered" evidence="2">
    <location>
        <begin position="110"/>
        <end position="134"/>
    </location>
</feature>